<keyword evidence="6 8" id="KW-0326">Glycosidase</keyword>
<keyword evidence="7 8" id="KW-0624">Polysaccharide degradation</keyword>
<dbReference type="PROSITE" id="PS00698">
    <property type="entry name" value="GH9_3"/>
    <property type="match status" value="1"/>
</dbReference>
<comment type="similarity">
    <text evidence="2 8 9">Belongs to the glycosyl hydrolase 9 (cellulase E) family.</text>
</comment>
<evidence type="ECO:0000256" key="8">
    <source>
        <dbReference type="PROSITE-ProRule" id="PRU10060"/>
    </source>
</evidence>
<dbReference type="InterPro" id="IPR001701">
    <property type="entry name" value="Glyco_hydro_9"/>
</dbReference>
<feature type="chain" id="PRO_5041017048" description="Endoglucanase" evidence="9">
    <location>
        <begin position="20"/>
        <end position="618"/>
    </location>
</feature>
<feature type="active site" evidence="8">
    <location>
        <position position="512"/>
    </location>
</feature>
<feature type="transmembrane region" description="Helical" evidence="10">
    <location>
        <begin position="584"/>
        <end position="606"/>
    </location>
</feature>
<dbReference type="Gene3D" id="1.50.10.10">
    <property type="match status" value="1"/>
</dbReference>
<feature type="active site" evidence="8">
    <location>
        <position position="521"/>
    </location>
</feature>
<evidence type="ECO:0000256" key="4">
    <source>
        <dbReference type="ARBA" id="ARBA00023001"/>
    </source>
</evidence>
<keyword evidence="4 9" id="KW-0136">Cellulose degradation</keyword>
<dbReference type="GO" id="GO:0030245">
    <property type="term" value="P:cellulose catabolic process"/>
    <property type="evidence" value="ECO:0007669"/>
    <property type="project" value="UniProtKB-KW"/>
</dbReference>
<keyword evidence="10" id="KW-0812">Transmembrane</keyword>
<reference evidence="12" key="2">
    <citation type="journal article" date="2023" name="Proc. Natl. Acad. Sci. U.S.A.">
        <title>A global phylogenomic analysis of the shiitake genus Lentinula.</title>
        <authorList>
            <person name="Sierra-Patev S."/>
            <person name="Min B."/>
            <person name="Naranjo-Ortiz M."/>
            <person name="Looney B."/>
            <person name="Konkel Z."/>
            <person name="Slot J.C."/>
            <person name="Sakamoto Y."/>
            <person name="Steenwyk J.L."/>
            <person name="Rokas A."/>
            <person name="Carro J."/>
            <person name="Camarero S."/>
            <person name="Ferreira P."/>
            <person name="Molpeceres G."/>
            <person name="Ruiz-Duenas F.J."/>
            <person name="Serrano A."/>
            <person name="Henrissat B."/>
            <person name="Drula E."/>
            <person name="Hughes K.W."/>
            <person name="Mata J.L."/>
            <person name="Ishikawa N.K."/>
            <person name="Vargas-Isla R."/>
            <person name="Ushijima S."/>
            <person name="Smith C.A."/>
            <person name="Donoghue J."/>
            <person name="Ahrendt S."/>
            <person name="Andreopoulos W."/>
            <person name="He G."/>
            <person name="LaButti K."/>
            <person name="Lipzen A."/>
            <person name="Ng V."/>
            <person name="Riley R."/>
            <person name="Sandor L."/>
            <person name="Barry K."/>
            <person name="Martinez A.T."/>
            <person name="Xiao Y."/>
            <person name="Gibbons J.G."/>
            <person name="Terashima K."/>
            <person name="Grigoriev I.V."/>
            <person name="Hibbett D."/>
        </authorList>
    </citation>
    <scope>NUCLEOTIDE SEQUENCE</scope>
    <source>
        <strain evidence="12">Sp2 HRB7682 ss15</strain>
    </source>
</reference>
<reference evidence="12" key="1">
    <citation type="submission" date="2022-08" db="EMBL/GenBank/DDBJ databases">
        <authorList>
            <consortium name="DOE Joint Genome Institute"/>
            <person name="Min B."/>
            <person name="Riley R."/>
            <person name="Sierra-Patev S."/>
            <person name="Naranjo-Ortiz M."/>
            <person name="Looney B."/>
            <person name="Konkel Z."/>
            <person name="Slot J.C."/>
            <person name="Sakamoto Y."/>
            <person name="Steenwyk J.L."/>
            <person name="Rokas A."/>
            <person name="Carro J."/>
            <person name="Camarero S."/>
            <person name="Ferreira P."/>
            <person name="Molpeceres G."/>
            <person name="Ruiz-Duenas F.J."/>
            <person name="Serrano A."/>
            <person name="Henrissat B."/>
            <person name="Drula E."/>
            <person name="Hughes K.W."/>
            <person name="Mata J.L."/>
            <person name="Ishikawa N.K."/>
            <person name="Vargas-Isla R."/>
            <person name="Ushijima S."/>
            <person name="Smith C.A."/>
            <person name="Ahrendt S."/>
            <person name="Andreopoulos W."/>
            <person name="He G."/>
            <person name="Labutti K."/>
            <person name="Lipzen A."/>
            <person name="Ng V."/>
            <person name="Sandor L."/>
            <person name="Barry K."/>
            <person name="Martinez A.T."/>
            <person name="Xiao Y."/>
            <person name="Gibbons J.G."/>
            <person name="Terashima K."/>
            <person name="Hibbett D.S."/>
            <person name="Grigoriev I.V."/>
        </authorList>
    </citation>
    <scope>NUCLEOTIDE SEQUENCE</scope>
    <source>
        <strain evidence="12">Sp2 HRB7682 ss15</strain>
    </source>
</reference>
<dbReference type="PANTHER" id="PTHR22298">
    <property type="entry name" value="ENDO-1,4-BETA-GLUCANASE"/>
    <property type="match status" value="1"/>
</dbReference>
<sequence length="618" mass="65924">MLLPSCLLALTFASIQVYAQLSLPSPPWLPANASAGAVATTGSNTSVPNEQWSTLLGDLLYFYEAQRSGKLPSNNRASWRNDSATSDGSDVGLDLTGGYYDAGDYIKVSFPLSFTLNSICWGGIDFGMGYDLSNQTSYLDSMLRWGLDWLIKMHPNTSTLYVEVADTGIDNAYWGGDQNIPGPRPSFQINDTSPGTDAAAGVSAAFASCSYLYYGGTLSPTTIGKSSVNSTAPASLKNTTYADNLLIHAVELYELAVNASGGMTLYQNSVPEVQDSYASSGYGDELVMAGLWLSLAVNASQNANSTLNITTLSPQQYYSLAESYYSQFDLAGQNSVFNWDDKTAGTYILFAQMSSLGFEGAGNFSQWQTEAERYLDVVVDPSSSKGDASLTKGGLLYYSGDSDDASLNPALNAAMLLTRYAASGLCSSNDKKATYLSFAQSQLDYTLGNNPMFVPYIVGLHPNSPINPHSAMSSGGDDIGQIDTSPPLSQGNTYVLYGAVVGGPDRFDRFFDIRSDWVENEVALDYNAPMLTLTAMHIVTDDIDPYFTQVTVGANEKVKPKGQPCDDAIQDGCSGHRLSEGGEIALGVVVGVVGLVVVGLLAVWLWKLRSTGSLGGKA</sequence>
<evidence type="ECO:0000313" key="13">
    <source>
        <dbReference type="Proteomes" id="UP001150238"/>
    </source>
</evidence>
<proteinExistence type="inferred from homology"/>
<dbReference type="SUPFAM" id="SSF48208">
    <property type="entry name" value="Six-hairpin glycosidases"/>
    <property type="match status" value="1"/>
</dbReference>
<dbReference type="InterPro" id="IPR012341">
    <property type="entry name" value="6hp_glycosidase-like_sf"/>
</dbReference>
<dbReference type="Proteomes" id="UP001150238">
    <property type="component" value="Unassembled WGS sequence"/>
</dbReference>
<dbReference type="EC" id="3.2.1.4" evidence="9"/>
<dbReference type="Pfam" id="PF00759">
    <property type="entry name" value="Glyco_hydro_9"/>
    <property type="match status" value="1"/>
</dbReference>
<evidence type="ECO:0000256" key="7">
    <source>
        <dbReference type="ARBA" id="ARBA00023326"/>
    </source>
</evidence>
<evidence type="ECO:0000256" key="6">
    <source>
        <dbReference type="ARBA" id="ARBA00023295"/>
    </source>
</evidence>
<comment type="caution">
    <text evidence="12">The sequence shown here is derived from an EMBL/GenBank/DDBJ whole genome shotgun (WGS) entry which is preliminary data.</text>
</comment>
<evidence type="ECO:0000313" key="12">
    <source>
        <dbReference type="EMBL" id="KAJ4481383.1"/>
    </source>
</evidence>
<dbReference type="InterPro" id="IPR008928">
    <property type="entry name" value="6-hairpin_glycosidase_sf"/>
</dbReference>
<keyword evidence="10" id="KW-1133">Transmembrane helix</keyword>
<evidence type="ECO:0000256" key="10">
    <source>
        <dbReference type="SAM" id="Phobius"/>
    </source>
</evidence>
<evidence type="ECO:0000256" key="2">
    <source>
        <dbReference type="ARBA" id="ARBA00007072"/>
    </source>
</evidence>
<name>A0A9W9DQA8_9AGAR</name>
<evidence type="ECO:0000256" key="1">
    <source>
        <dbReference type="ARBA" id="ARBA00000966"/>
    </source>
</evidence>
<evidence type="ECO:0000256" key="9">
    <source>
        <dbReference type="RuleBase" id="RU361166"/>
    </source>
</evidence>
<evidence type="ECO:0000259" key="11">
    <source>
        <dbReference type="Pfam" id="PF00759"/>
    </source>
</evidence>
<dbReference type="AlphaFoldDB" id="A0A9W9DQA8"/>
<comment type="catalytic activity">
    <reaction evidence="1 9">
        <text>Endohydrolysis of (1-&gt;4)-beta-D-glucosidic linkages in cellulose, lichenin and cereal beta-D-glucans.</text>
        <dbReference type="EC" id="3.2.1.4"/>
    </reaction>
</comment>
<organism evidence="12 13">
    <name type="scientific">Lentinula lateritia</name>
    <dbReference type="NCBI Taxonomy" id="40482"/>
    <lineage>
        <taxon>Eukaryota</taxon>
        <taxon>Fungi</taxon>
        <taxon>Dikarya</taxon>
        <taxon>Basidiomycota</taxon>
        <taxon>Agaricomycotina</taxon>
        <taxon>Agaricomycetes</taxon>
        <taxon>Agaricomycetidae</taxon>
        <taxon>Agaricales</taxon>
        <taxon>Marasmiineae</taxon>
        <taxon>Omphalotaceae</taxon>
        <taxon>Lentinula</taxon>
    </lineage>
</organism>
<accession>A0A9W9DQA8</accession>
<feature type="domain" description="Glycoside hydrolase family 9" evidence="11">
    <location>
        <begin position="53"/>
        <end position="532"/>
    </location>
</feature>
<keyword evidence="3 8" id="KW-0378">Hydrolase</keyword>
<keyword evidence="5 8" id="KW-0119">Carbohydrate metabolism</keyword>
<feature type="signal peptide" evidence="9">
    <location>
        <begin position="1"/>
        <end position="19"/>
    </location>
</feature>
<dbReference type="EMBL" id="JANVFS010000014">
    <property type="protein sequence ID" value="KAJ4481383.1"/>
    <property type="molecule type" value="Genomic_DNA"/>
</dbReference>
<protein>
    <recommendedName>
        <fullName evidence="9">Endoglucanase</fullName>
        <ecNumber evidence="9">3.2.1.4</ecNumber>
    </recommendedName>
</protein>
<evidence type="ECO:0000256" key="5">
    <source>
        <dbReference type="ARBA" id="ARBA00023277"/>
    </source>
</evidence>
<evidence type="ECO:0000256" key="3">
    <source>
        <dbReference type="ARBA" id="ARBA00022801"/>
    </source>
</evidence>
<dbReference type="GO" id="GO:0008810">
    <property type="term" value="F:cellulase activity"/>
    <property type="evidence" value="ECO:0007669"/>
    <property type="project" value="UniProtKB-EC"/>
</dbReference>
<keyword evidence="9" id="KW-0732">Signal</keyword>
<gene>
    <name evidence="12" type="ORF">C8J55DRAFT_51270</name>
</gene>
<dbReference type="InterPro" id="IPR033126">
    <property type="entry name" value="Glyco_hydro_9_Asp/Glu_AS"/>
</dbReference>
<keyword evidence="10" id="KW-0472">Membrane</keyword>